<dbReference type="Proteomes" id="UP000516148">
    <property type="component" value="Chromosome"/>
</dbReference>
<gene>
    <name evidence="1" type="ORF">H3Z74_17275</name>
</gene>
<sequence>MTAVPRESDAAPPVPAAYAAFLPVLEQLSVPLQRLLRGQLAQFERLIGSVDDRDRRDTGEFEGLGSLTTRGDIAHIVQSELLLRTEAPLEFLRRLAEGETLYHEKDYADPGAKPVYRLTVSVGPALLGHGRVLALAAIFFMARVAAIRGGTLHWCFVPRADGAVWFEEISVNTIKRFLRAASYREATTEDVAEAHQMWERLTAVDRTGAGARPIDWVVGVRGSRGVSARAVDTAHHSLAIALRPPIAGETRVAELTVRRKGQNGKRALIDFPSDTVCVSALNTPFAPLKPARAAAAIGPGTTGPADHGWEPRYFIAVHAGAKLVRMRDGILVLLAEKRFDFPSPFFVPLPSDIQLAGIRLKDRKLSILVQADVTGKDVLIHAEFDLSGRSDPAQARQVRRKESVAAHLFKGQHRFALPLLFPGHGVKFYSTHRREFGFEFNDHNKEAAFRVLHNRPLILCATGTHRVMRSVEGDDAYLNVLRDNGGQLADYRESDAPISPDRLRGLIYSDSHRGLAYSVTPNIWTIPLHQRGWASAVGEHGSLQFDTAPYEVPLMAKTDGDGVVATIWSDARAGGDGHVRTLHLSNGQRTSYETVLRTGADAANIVDIRITHDGIWAMTVDDAGDPQALLCYYRDKRGGKHLCRRFELDALIDKAMSIDLGEVIRG</sequence>
<reference evidence="1 2" key="1">
    <citation type="submission" date="2020-09" db="EMBL/GenBank/DDBJ databases">
        <title>Sphingomonas sp., a new species isolated from pork steak.</title>
        <authorList>
            <person name="Heidler von Heilborn D."/>
        </authorList>
    </citation>
    <scope>NUCLEOTIDE SEQUENCE [LARGE SCALE GENOMIC DNA]</scope>
    <source>
        <strain evidence="2">S8-3T</strain>
    </source>
</reference>
<keyword evidence="2" id="KW-1185">Reference proteome</keyword>
<dbReference type="AlphaFoldDB" id="A0A7H0LFN1"/>
<dbReference type="EMBL" id="CP061038">
    <property type="protein sequence ID" value="QNQ08484.1"/>
    <property type="molecule type" value="Genomic_DNA"/>
</dbReference>
<organism evidence="1 2">
    <name type="scientific">Sphingomonas alpina</name>
    <dbReference type="NCBI Taxonomy" id="653931"/>
    <lineage>
        <taxon>Bacteria</taxon>
        <taxon>Pseudomonadati</taxon>
        <taxon>Pseudomonadota</taxon>
        <taxon>Alphaproteobacteria</taxon>
        <taxon>Sphingomonadales</taxon>
        <taxon>Sphingomonadaceae</taxon>
        <taxon>Sphingomonas</taxon>
    </lineage>
</organism>
<proteinExistence type="predicted"/>
<protein>
    <submittedName>
        <fullName evidence="1">Uncharacterized protein</fullName>
    </submittedName>
</protein>
<evidence type="ECO:0000313" key="2">
    <source>
        <dbReference type="Proteomes" id="UP000516148"/>
    </source>
</evidence>
<evidence type="ECO:0000313" key="1">
    <source>
        <dbReference type="EMBL" id="QNQ08484.1"/>
    </source>
</evidence>
<dbReference type="RefSeq" id="WP_187760812.1">
    <property type="nucleotide sequence ID" value="NZ_CP061038.1"/>
</dbReference>
<accession>A0A7H0LFN1</accession>
<name>A0A7H0LFN1_9SPHN</name>
<dbReference type="KEGG" id="spap:H3Z74_17275"/>